<reference evidence="2 3" key="6">
    <citation type="journal article" date="2011" name="Appl. Environ. Microbiol.">
        <title>Involvement of the azorhizobial chromosome partition gene (parA) in the onset of bacteroid differentiation during Sesbania rostrata stem nodule development.</title>
        <authorList>
            <person name="Liu CT."/>
            <person name="Lee KB."/>
            <person name="Wang YS."/>
            <person name="Peng MH."/>
            <person name="Lee KT."/>
            <person name="Suzuki S."/>
            <person name="Suzuki T."/>
            <person name="Oyaizu H."/>
        </authorList>
    </citation>
    <scope>NUCLEOTIDE SEQUENCE [LARGE SCALE GENOMIC DNA]</scope>
    <source>
        <strain evidence="3">ATCC 43989 / DSM 5975 / JCM 20966 / LMG 6465 / NBRC 14845 / NCIMB 13405 / ORS 571</strain>
    </source>
</reference>
<gene>
    <name evidence="2" type="ordered locus">AZC_1404</name>
</gene>
<dbReference type="AlphaFoldDB" id="A8I1N7"/>
<protein>
    <submittedName>
        <fullName evidence="2">Alpha amylase</fullName>
    </submittedName>
</protein>
<reference evidence="2 3" key="4">
    <citation type="journal article" date="2009" name="Appl. Environ. Microbiol.">
        <title>Comparative genome-wide transcriptional profiling of Azorhizobium caulinodans ORS571 grown under free-living and symbiotic conditions.</title>
        <authorList>
            <person name="Tsukada S."/>
            <person name="Aono T."/>
            <person name="Akiba N."/>
            <person name="Lee KB."/>
            <person name="Liu CT."/>
            <person name="Toyazaki H."/>
            <person name="Oyaizu H."/>
        </authorList>
    </citation>
    <scope>NUCLEOTIDE SEQUENCE [LARGE SCALE GENOMIC DNA]</scope>
    <source>
        <strain evidence="3">ATCC 43989 / DSM 5975 / JCM 20966 / LMG 6465 / NBRC 14845 / NCIMB 13405 / ORS 571</strain>
    </source>
</reference>
<feature type="domain" description="Glycosyl hydrolase family 13 catalytic" evidence="1">
    <location>
        <begin position="5"/>
        <end position="734"/>
    </location>
</feature>
<dbReference type="RefSeq" id="WP_012169932.1">
    <property type="nucleotide sequence ID" value="NC_009937.1"/>
</dbReference>
<dbReference type="GO" id="GO:0030980">
    <property type="term" value="P:alpha-glucan catabolic process"/>
    <property type="evidence" value="ECO:0007669"/>
    <property type="project" value="TreeGrafter"/>
</dbReference>
<dbReference type="CDD" id="cd11336">
    <property type="entry name" value="AmyAc_MTSase"/>
    <property type="match status" value="1"/>
</dbReference>
<dbReference type="STRING" id="438753.AZC_1404"/>
<accession>A8I1N7</accession>
<dbReference type="SMART" id="SM00642">
    <property type="entry name" value="Aamy"/>
    <property type="match status" value="1"/>
</dbReference>
<dbReference type="eggNOG" id="COG3280">
    <property type="taxonomic scope" value="Bacteria"/>
</dbReference>
<dbReference type="InterPro" id="IPR013797">
    <property type="entry name" value="Maltooligo_trehalose_synth_4"/>
</dbReference>
<reference evidence="2 3" key="5">
    <citation type="journal article" date="2010" name="Appl. Environ. Microbiol.">
        <title>phrR-like gene praR of Azorhizobium caulinodans ORS571 is essential for symbiosis with Sesbania rostrata and is involved in expression of reb genes.</title>
        <authorList>
            <person name="Akiba N."/>
            <person name="Aono T."/>
            <person name="Toyazaki H."/>
            <person name="Sato S."/>
            <person name="Oyaizu H."/>
        </authorList>
    </citation>
    <scope>NUCLEOTIDE SEQUENCE [LARGE SCALE GENOMIC DNA]</scope>
    <source>
        <strain evidence="3">ATCC 43989 / DSM 5975 / JCM 20966 / LMG 6465 / NBRC 14845 / NCIMB 13405 / ORS 571</strain>
    </source>
</reference>
<dbReference type="Gene3D" id="1.10.10.470">
    <property type="entry name" value="Maltooligosyl trehalose synthase, domain 4"/>
    <property type="match status" value="1"/>
</dbReference>
<dbReference type="GO" id="GO:0047470">
    <property type="term" value="F:(1,4)-alpha-D-glucan 1-alpha-D-glucosylmutase activity"/>
    <property type="evidence" value="ECO:0007669"/>
    <property type="project" value="TreeGrafter"/>
</dbReference>
<sequence length="828" mass="91058">MIPDLIATYRLQFHKGFTFADAEALVPYLAGLGVSHLYASPLTVAVPGSTHGYDVVDPTRINPELGGDEGFDRLSRALTANGMGLLLDIVPNHMAASQHNPFWMQMLECGPEADGARLFDVFWETGKLLLPVLGEPLRATLEAGAFSLQPHYDTRRIVLCYGGNVFPLRPESVRQIMEAAGLKEDLGALGIDDRAALEAALTRVDLAEIIEAQHWRLAWWRTAAHDLNYRRFFNITDLVGVRIEDREVFDFVHRLPLDLVRQGRVHGLRVDHVDGLADPAGYCARLRRAVGPDVPIFVEKILEPGEKLRPWPIDGTTGYERLNDINGVFVDEPGYRTLEEDLRARNVLVGTTAARLAEAKRQVLQGSLAAEVDSLAALARDGLDEAMREGDLTDAAIRDAVSALLVHCPVYRSYATWDAAGPEDEALWDAIAEGMAAAEDPLTNAAGAVLLDRLRAPRLDSDRRFRERFQQLSGPAMAKGFEDTELYRYPVLLCVNEVGGSLDHPARTLEAIHTASEARASAGMRDLIPLATHDTKRGPDTRARLAAISTMPDLWLGFRGDTREACEALAANVSGQAQPDALDQVMILQTLVSAWPLSEERVTAYLTKALREAKRHTNWETPNAEYEDAAAAFAAQIISAAQGEAVRAGIETLVRQLEPAGRIVGLAQTILQHTLPGTPDIYQGTEFRDFSLVDPDNRRPVDWEARRAALAGHGEMPDTDREKSELVRRLLSLRRTQVALTRGSYTPLRLAPSPWRWFGFERRHEGSAVRVIVPTRVPTANEAPASLSFEDGWGTQEWAGLDGAPLAGDVATTLASDWPFLIARARAS</sequence>
<keyword evidence="3" id="KW-1185">Reference proteome</keyword>
<dbReference type="CAZy" id="GH13">
    <property type="family name" value="Glycoside Hydrolase Family 13"/>
</dbReference>
<reference evidence="2 3" key="1">
    <citation type="journal article" date="2007" name="Appl. Environ. Microbiol.">
        <title>Rhizobial factors required for stem nodule maturation and maintenance in Sesbania rostrata-Azorhizobium caulinodans ORS571 symbiosis.</title>
        <authorList>
            <person name="Suzuki S."/>
            <person name="Aono T."/>
            <person name="Lee KB."/>
            <person name="Suzuki T."/>
            <person name="Liu CT."/>
            <person name="Miwa H."/>
            <person name="Wakao S."/>
            <person name="Iki T."/>
            <person name="Oyaizu H."/>
        </authorList>
    </citation>
    <scope>NUCLEOTIDE SEQUENCE [LARGE SCALE GENOMIC DNA]</scope>
    <source>
        <strain evidence="3">ATCC 43989 / DSM 5975 / JCM 20966 / LMG 6465 / NBRC 14845 / NCIMB 13405 / ORS 571</strain>
    </source>
</reference>
<dbReference type="InterPro" id="IPR006047">
    <property type="entry name" value="GH13_cat_dom"/>
</dbReference>
<dbReference type="SUPFAM" id="SSF51445">
    <property type="entry name" value="(Trans)glycosidases"/>
    <property type="match status" value="1"/>
</dbReference>
<evidence type="ECO:0000259" key="1">
    <source>
        <dbReference type="SMART" id="SM00642"/>
    </source>
</evidence>
<reference evidence="3" key="2">
    <citation type="submission" date="2007-04" db="EMBL/GenBank/DDBJ databases">
        <title>Complete genome sequence of the nitrogen-fixing bacterium Azorhizobium caulinodans ORS571.</title>
        <authorList>
            <person name="Lee K.B."/>
            <person name="Backer P.D."/>
            <person name="Aono T."/>
            <person name="Liu C.T."/>
            <person name="Suzuki S."/>
            <person name="Suzuki T."/>
            <person name="Kaneko T."/>
            <person name="Yamada M."/>
            <person name="Tabata S."/>
            <person name="Kupfer D.M."/>
            <person name="Najar F.Z."/>
            <person name="Wiley G.B."/>
            <person name="Roe B."/>
            <person name="Binnewies T."/>
            <person name="Ussery D."/>
            <person name="Vereecke D."/>
            <person name="Gevers D."/>
            <person name="Holsters M."/>
            <person name="Oyaizu H."/>
        </authorList>
    </citation>
    <scope>NUCLEOTIDE SEQUENCE [LARGE SCALE GENOMIC DNA]</scope>
    <source>
        <strain evidence="3">ATCC 43989 / DSM 5975 / JCM 20966 / LMG 6465 / NBRC 14845 / NCIMB 13405 / ORS 571</strain>
    </source>
</reference>
<dbReference type="NCBIfam" id="TIGR02401">
    <property type="entry name" value="trehalose_TreY"/>
    <property type="match status" value="1"/>
</dbReference>
<dbReference type="EMBL" id="AP009384">
    <property type="protein sequence ID" value="BAF87402.1"/>
    <property type="molecule type" value="Genomic_DNA"/>
</dbReference>
<dbReference type="PANTHER" id="PTHR10357:SF216">
    <property type="entry name" value="MALTOOLIGOSYL TREHALOSE SYNTHASE-RELATED"/>
    <property type="match status" value="1"/>
</dbReference>
<dbReference type="PANTHER" id="PTHR10357">
    <property type="entry name" value="ALPHA-AMYLASE FAMILY MEMBER"/>
    <property type="match status" value="1"/>
</dbReference>
<evidence type="ECO:0000313" key="3">
    <source>
        <dbReference type="Proteomes" id="UP000000270"/>
    </source>
</evidence>
<dbReference type="Proteomes" id="UP000000270">
    <property type="component" value="Chromosome"/>
</dbReference>
<dbReference type="GO" id="GO:0005992">
    <property type="term" value="P:trehalose biosynthetic process"/>
    <property type="evidence" value="ECO:0007669"/>
    <property type="project" value="TreeGrafter"/>
</dbReference>
<organism evidence="2 3">
    <name type="scientific">Azorhizobium caulinodans (strain ATCC 43989 / DSM 5975 / JCM 20966 / LMG 6465 / NBRC 14845 / NCIMB 13405 / ORS 571)</name>
    <dbReference type="NCBI Taxonomy" id="438753"/>
    <lineage>
        <taxon>Bacteria</taxon>
        <taxon>Pseudomonadati</taxon>
        <taxon>Pseudomonadota</taxon>
        <taxon>Alphaproteobacteria</taxon>
        <taxon>Hyphomicrobiales</taxon>
        <taxon>Xanthobacteraceae</taxon>
        <taxon>Azorhizobium</taxon>
    </lineage>
</organism>
<dbReference type="HOGENOM" id="CLU_005045_1_0_5"/>
<dbReference type="Pfam" id="PF00128">
    <property type="entry name" value="Alpha-amylase"/>
    <property type="match status" value="1"/>
</dbReference>
<dbReference type="InterPro" id="IPR012767">
    <property type="entry name" value="Trehalose_TreY"/>
</dbReference>
<proteinExistence type="predicted"/>
<reference evidence="2 3" key="3">
    <citation type="journal article" date="2008" name="BMC Genomics">
        <title>The genome of the versatile nitrogen fixer Azorhizobium caulinodans ORS571.</title>
        <authorList>
            <person name="Lee KB."/>
            <person name="Backer P.D."/>
            <person name="Aono T."/>
            <person name="Liu CT."/>
            <person name="Suzuki S."/>
            <person name="Suzuki T."/>
            <person name="Kaneko T."/>
            <person name="Yamada M."/>
            <person name="Tabata S."/>
            <person name="Kupfer D.M."/>
            <person name="Najar F.Z."/>
            <person name="Wiley G.B."/>
            <person name="Roe B."/>
            <person name="Binnewies T.T."/>
            <person name="Ussery D.W."/>
            <person name="D'Haeze W."/>
            <person name="Herder J.D."/>
            <person name="Gevers D."/>
            <person name="Vereecke D."/>
            <person name="Holsters M."/>
            <person name="Oyaizu H."/>
        </authorList>
    </citation>
    <scope>NUCLEOTIDE SEQUENCE [LARGE SCALE GENOMIC DNA]</scope>
    <source>
        <strain evidence="3">ATCC 43989 / DSM 5975 / JCM 20966 / LMG 6465 / NBRC 14845 / NCIMB 13405 / ORS 571</strain>
    </source>
</reference>
<evidence type="ECO:0000313" key="2">
    <source>
        <dbReference type="EMBL" id="BAF87402.1"/>
    </source>
</evidence>
<dbReference type="KEGG" id="azc:AZC_1404"/>
<dbReference type="InterPro" id="IPR017853">
    <property type="entry name" value="GH"/>
</dbReference>
<dbReference type="Gene3D" id="3.20.20.80">
    <property type="entry name" value="Glycosidases"/>
    <property type="match status" value="3"/>
</dbReference>
<name>A8I1N7_AZOC5</name>